<dbReference type="PANTHER" id="PTHR45728:SF3">
    <property type="entry name" value="ACETYL-COA CARBOXYLASE"/>
    <property type="match status" value="1"/>
</dbReference>
<keyword evidence="3" id="KW-1185">Reference proteome</keyword>
<protein>
    <recommendedName>
        <fullName evidence="1">Acetyl-CoA carboxylase central domain-containing protein</fullName>
    </recommendedName>
</protein>
<dbReference type="Proteomes" id="UP000269396">
    <property type="component" value="Unassembled WGS sequence"/>
</dbReference>
<gene>
    <name evidence="2" type="ORF">SMTD_LOCUS19008</name>
</gene>
<dbReference type="GO" id="GO:0006633">
    <property type="term" value="P:fatty acid biosynthetic process"/>
    <property type="evidence" value="ECO:0007669"/>
    <property type="project" value="InterPro"/>
</dbReference>
<name>A0A3P8FQH1_9TREM</name>
<evidence type="ECO:0000313" key="2">
    <source>
        <dbReference type="EMBL" id="VDP78622.1"/>
    </source>
</evidence>
<evidence type="ECO:0000313" key="3">
    <source>
        <dbReference type="Proteomes" id="UP000269396"/>
    </source>
</evidence>
<evidence type="ECO:0000259" key="1">
    <source>
        <dbReference type="Pfam" id="PF08326"/>
    </source>
</evidence>
<dbReference type="GO" id="GO:0003989">
    <property type="term" value="F:acetyl-CoA carboxylase activity"/>
    <property type="evidence" value="ECO:0007669"/>
    <property type="project" value="InterPro"/>
</dbReference>
<dbReference type="GO" id="GO:0005524">
    <property type="term" value="F:ATP binding"/>
    <property type="evidence" value="ECO:0007669"/>
    <property type="project" value="InterPro"/>
</dbReference>
<dbReference type="GO" id="GO:0005739">
    <property type="term" value="C:mitochondrion"/>
    <property type="evidence" value="ECO:0007669"/>
    <property type="project" value="TreeGrafter"/>
</dbReference>
<dbReference type="InterPro" id="IPR049076">
    <property type="entry name" value="ACCA"/>
</dbReference>
<dbReference type="AlphaFoldDB" id="A0A3P8FQH1"/>
<reference evidence="2 3" key="1">
    <citation type="submission" date="2018-11" db="EMBL/GenBank/DDBJ databases">
        <authorList>
            <consortium name="Pathogen Informatics"/>
        </authorList>
    </citation>
    <scope>NUCLEOTIDE SEQUENCE [LARGE SCALE GENOMIC DNA]</scope>
    <source>
        <strain>Denwood</strain>
        <strain evidence="3">Zambia</strain>
    </source>
</reference>
<sequence>MSAVDTFGQQVHPELLLQLINSETVIFDILTDFFYHPNHAVASAALEVYIRRSYTAYELTGVHHFQLSCGSSFFTFRFLLPNEFVSKPLGRSIPYDGAYFGPAPPDTLKVMLLRNLFQLSSIVVSSLSRLETCR</sequence>
<dbReference type="EMBL" id="UZAL01041514">
    <property type="protein sequence ID" value="VDP78622.1"/>
    <property type="molecule type" value="Genomic_DNA"/>
</dbReference>
<dbReference type="Pfam" id="PF08326">
    <property type="entry name" value="ACC_central"/>
    <property type="match status" value="1"/>
</dbReference>
<accession>A0A3P8FQH1</accession>
<dbReference type="PANTHER" id="PTHR45728">
    <property type="entry name" value="ACETYL-COA CARBOXYLASE, ISOFORM A"/>
    <property type="match status" value="1"/>
</dbReference>
<dbReference type="InterPro" id="IPR013537">
    <property type="entry name" value="AcCoA_COase_cen"/>
</dbReference>
<organism evidence="2 3">
    <name type="scientific">Schistosoma mattheei</name>
    <dbReference type="NCBI Taxonomy" id="31246"/>
    <lineage>
        <taxon>Eukaryota</taxon>
        <taxon>Metazoa</taxon>
        <taxon>Spiralia</taxon>
        <taxon>Lophotrochozoa</taxon>
        <taxon>Platyhelminthes</taxon>
        <taxon>Trematoda</taxon>
        <taxon>Digenea</taxon>
        <taxon>Strigeidida</taxon>
        <taxon>Schistosomatoidea</taxon>
        <taxon>Schistosomatidae</taxon>
        <taxon>Schistosoma</taxon>
    </lineage>
</organism>
<feature type="domain" description="Acetyl-CoA carboxylase central" evidence="1">
    <location>
        <begin position="9"/>
        <end position="83"/>
    </location>
</feature>
<proteinExistence type="predicted"/>